<dbReference type="FunFam" id="1.25.40.340:FF:000002">
    <property type="entry name" value="Dihydroxyacetone kinase, L subunit"/>
    <property type="match status" value="1"/>
</dbReference>
<dbReference type="Gene3D" id="1.25.40.340">
    <property type="match status" value="1"/>
</dbReference>
<dbReference type="GO" id="GO:0004371">
    <property type="term" value="F:glycerone kinase activity"/>
    <property type="evidence" value="ECO:0007669"/>
    <property type="project" value="InterPro"/>
</dbReference>
<dbReference type="SMART" id="SM01120">
    <property type="entry name" value="Dak2"/>
    <property type="match status" value="1"/>
</dbReference>
<dbReference type="InterPro" id="IPR050861">
    <property type="entry name" value="Dihydroxyacetone_Kinase"/>
</dbReference>
<dbReference type="GO" id="GO:0005829">
    <property type="term" value="C:cytosol"/>
    <property type="evidence" value="ECO:0007669"/>
    <property type="project" value="TreeGrafter"/>
</dbReference>
<keyword evidence="1" id="KW-0808">Transferase</keyword>
<dbReference type="AlphaFoldDB" id="D0GNQ9"/>
<protein>
    <submittedName>
        <fullName evidence="4">DAK2 domain protein</fullName>
    </submittedName>
</protein>
<dbReference type="SUPFAM" id="SSF101473">
    <property type="entry name" value="DhaL-like"/>
    <property type="match status" value="1"/>
</dbReference>
<keyword evidence="2" id="KW-0418">Kinase</keyword>
<dbReference type="Proteomes" id="UP000004226">
    <property type="component" value="Unassembled WGS sequence"/>
</dbReference>
<dbReference type="RefSeq" id="WP_006808143.1">
    <property type="nucleotide sequence ID" value="NZ_ADAD01000176.1"/>
</dbReference>
<keyword evidence="5" id="KW-1185">Reference proteome</keyword>
<dbReference type="InterPro" id="IPR036117">
    <property type="entry name" value="DhaL_dom_sf"/>
</dbReference>
<accession>D0GNQ9</accession>
<evidence type="ECO:0000259" key="3">
    <source>
        <dbReference type="PROSITE" id="PS51480"/>
    </source>
</evidence>
<gene>
    <name evidence="4" type="ORF">HMPREF0554_2342</name>
</gene>
<dbReference type="InterPro" id="IPR004007">
    <property type="entry name" value="DhaL_dom"/>
</dbReference>
<reference evidence="4 5" key="1">
    <citation type="submission" date="2009-10" db="EMBL/GenBank/DDBJ databases">
        <authorList>
            <person name="Harkins D.M."/>
            <person name="Madupu R."/>
            <person name="Durkin A.S."/>
            <person name="Torralba M."/>
            <person name="Methe B."/>
            <person name="Sutton G.G."/>
            <person name="Strausberg R.L."/>
            <person name="Nelson K.E."/>
        </authorList>
    </citation>
    <scope>NUCLEOTIDE SEQUENCE [LARGE SCALE GENOMIC DNA]</scope>
    <source>
        <strain evidence="4 5">F0264</strain>
    </source>
</reference>
<name>D0GNQ9_9FUSO</name>
<dbReference type="PANTHER" id="PTHR28629">
    <property type="entry name" value="TRIOKINASE/FMN CYCLASE"/>
    <property type="match status" value="1"/>
</dbReference>
<dbReference type="GO" id="GO:0019563">
    <property type="term" value="P:glycerol catabolic process"/>
    <property type="evidence" value="ECO:0007669"/>
    <property type="project" value="TreeGrafter"/>
</dbReference>
<evidence type="ECO:0000313" key="5">
    <source>
        <dbReference type="Proteomes" id="UP000004226"/>
    </source>
</evidence>
<dbReference type="PROSITE" id="PS51480">
    <property type="entry name" value="DHAL"/>
    <property type="match status" value="1"/>
</dbReference>
<proteinExistence type="predicted"/>
<dbReference type="Pfam" id="PF02734">
    <property type="entry name" value="Dak2"/>
    <property type="match status" value="1"/>
</dbReference>
<comment type="caution">
    <text evidence="4">The sequence shown here is derived from an EMBL/GenBank/DDBJ whole genome shotgun (WGS) entry which is preliminary data.</text>
</comment>
<dbReference type="EMBL" id="ADAD01000176">
    <property type="protein sequence ID" value="EEY34267.1"/>
    <property type="molecule type" value="Genomic_DNA"/>
</dbReference>
<dbReference type="PANTHER" id="PTHR28629:SF4">
    <property type="entry name" value="TRIOKINASE_FMN CYCLASE"/>
    <property type="match status" value="1"/>
</dbReference>
<feature type="domain" description="DhaL" evidence="3">
    <location>
        <begin position="4"/>
        <end position="204"/>
    </location>
</feature>
<sequence length="209" mass="23227">MNLYDVKQIISNISILMKENKDYLLELDSKFGDGDLGISMVQGFDGINEFTEKSEEKDLGKLFFGMSRVFNEMAPSSLGTIISFWMLGIASNLKGKEEASKEEIAKALEAGISKIKERAGSKENEKTILDALVPATEKFEKAIKSDKTISEILKETYDKAAKGSENTKEMKAVHGRAAYHDEKTLGHIDGGAYVGKLIFEGIYNFYKTK</sequence>
<evidence type="ECO:0000256" key="1">
    <source>
        <dbReference type="ARBA" id="ARBA00022679"/>
    </source>
</evidence>
<organism evidence="4 5">
    <name type="scientific">Pseudoleptotrichia goodfellowii F0264</name>
    <dbReference type="NCBI Taxonomy" id="596323"/>
    <lineage>
        <taxon>Bacteria</taxon>
        <taxon>Fusobacteriati</taxon>
        <taxon>Fusobacteriota</taxon>
        <taxon>Fusobacteriia</taxon>
        <taxon>Fusobacteriales</taxon>
        <taxon>Leptotrichiaceae</taxon>
        <taxon>Pseudoleptotrichia</taxon>
    </lineage>
</organism>
<evidence type="ECO:0000256" key="2">
    <source>
        <dbReference type="ARBA" id="ARBA00022777"/>
    </source>
</evidence>
<evidence type="ECO:0000313" key="4">
    <source>
        <dbReference type="EMBL" id="EEY34267.1"/>
    </source>
</evidence>
<dbReference type="eggNOG" id="COG1461">
    <property type="taxonomic scope" value="Bacteria"/>
</dbReference>